<sequence>MGEDEKQIMAGIITSPFSDSIDSELPLNFGTFDFPAFGFIDLLGQQGFPQSFFDPRRPSAAAAPPPDSSDTVNLPATPNSSSISSSSFSADPAVPSLPPPTRVEIGDNNSTVLDLERENETLKTESESIGGGKKKGQKRQREARVAFMTKSEVDQLEDGYRWRKYGQKAVKNSPFARGYYRCTSALCGVKKRVERSSRDPAIVVTTYEGQHTHPVPVLPRGSHHFSPAPPPHNDLHRLHHHHPILRSCFISSSSSDIRHQISNSPPADVAGVDDGRRYCRPMVGSGFSDHGLLQDLIPSELMKKEK</sequence>
<evidence type="ECO:0000313" key="8">
    <source>
        <dbReference type="EMBL" id="KAK8913786.1"/>
    </source>
</evidence>
<dbReference type="AlphaFoldDB" id="A0AAP0ASN2"/>
<evidence type="ECO:0000259" key="7">
    <source>
        <dbReference type="PROSITE" id="PS50811"/>
    </source>
</evidence>
<keyword evidence="2" id="KW-0805">Transcription regulation</keyword>
<dbReference type="InterPro" id="IPR003657">
    <property type="entry name" value="WRKY_dom"/>
</dbReference>
<proteinExistence type="predicted"/>
<dbReference type="InterPro" id="IPR044810">
    <property type="entry name" value="WRKY_plant"/>
</dbReference>
<evidence type="ECO:0000256" key="4">
    <source>
        <dbReference type="ARBA" id="ARBA00023163"/>
    </source>
</evidence>
<dbReference type="FunFam" id="2.20.25.80:FF:000003">
    <property type="entry name" value="WRKY transcription factor 57"/>
    <property type="match status" value="1"/>
</dbReference>
<dbReference type="SUPFAM" id="SSF118290">
    <property type="entry name" value="WRKY DNA-binding domain"/>
    <property type="match status" value="1"/>
</dbReference>
<keyword evidence="4" id="KW-0804">Transcription</keyword>
<dbReference type="Gene3D" id="2.20.25.80">
    <property type="entry name" value="WRKY domain"/>
    <property type="match status" value="1"/>
</dbReference>
<evidence type="ECO:0000256" key="6">
    <source>
        <dbReference type="SAM" id="MobiDB-lite"/>
    </source>
</evidence>
<organism evidence="8 9">
    <name type="scientific">Platanthera zijinensis</name>
    <dbReference type="NCBI Taxonomy" id="2320716"/>
    <lineage>
        <taxon>Eukaryota</taxon>
        <taxon>Viridiplantae</taxon>
        <taxon>Streptophyta</taxon>
        <taxon>Embryophyta</taxon>
        <taxon>Tracheophyta</taxon>
        <taxon>Spermatophyta</taxon>
        <taxon>Magnoliopsida</taxon>
        <taxon>Liliopsida</taxon>
        <taxon>Asparagales</taxon>
        <taxon>Orchidaceae</taxon>
        <taxon>Orchidoideae</taxon>
        <taxon>Orchideae</taxon>
        <taxon>Orchidinae</taxon>
        <taxon>Platanthera</taxon>
    </lineage>
</organism>
<dbReference type="InterPro" id="IPR036576">
    <property type="entry name" value="WRKY_dom_sf"/>
</dbReference>
<keyword evidence="9" id="KW-1185">Reference proteome</keyword>
<feature type="region of interest" description="Disordered" evidence="6">
    <location>
        <begin position="50"/>
        <end position="140"/>
    </location>
</feature>
<feature type="domain" description="WRKY" evidence="7">
    <location>
        <begin position="151"/>
        <end position="216"/>
    </location>
</feature>
<evidence type="ECO:0000256" key="3">
    <source>
        <dbReference type="ARBA" id="ARBA00023125"/>
    </source>
</evidence>
<evidence type="ECO:0000313" key="9">
    <source>
        <dbReference type="Proteomes" id="UP001418222"/>
    </source>
</evidence>
<evidence type="ECO:0000256" key="1">
    <source>
        <dbReference type="ARBA" id="ARBA00004123"/>
    </source>
</evidence>
<dbReference type="GO" id="GO:0043565">
    <property type="term" value="F:sequence-specific DNA binding"/>
    <property type="evidence" value="ECO:0007669"/>
    <property type="project" value="InterPro"/>
</dbReference>
<reference evidence="8 9" key="1">
    <citation type="journal article" date="2022" name="Nat. Plants">
        <title>Genomes of leafy and leafless Platanthera orchids illuminate the evolution of mycoheterotrophy.</title>
        <authorList>
            <person name="Li M.H."/>
            <person name="Liu K.W."/>
            <person name="Li Z."/>
            <person name="Lu H.C."/>
            <person name="Ye Q.L."/>
            <person name="Zhang D."/>
            <person name="Wang J.Y."/>
            <person name="Li Y.F."/>
            <person name="Zhong Z.M."/>
            <person name="Liu X."/>
            <person name="Yu X."/>
            <person name="Liu D.K."/>
            <person name="Tu X.D."/>
            <person name="Liu B."/>
            <person name="Hao Y."/>
            <person name="Liao X.Y."/>
            <person name="Jiang Y.T."/>
            <person name="Sun W.H."/>
            <person name="Chen J."/>
            <person name="Chen Y.Q."/>
            <person name="Ai Y."/>
            <person name="Zhai J.W."/>
            <person name="Wu S.S."/>
            <person name="Zhou Z."/>
            <person name="Hsiao Y.Y."/>
            <person name="Wu W.L."/>
            <person name="Chen Y.Y."/>
            <person name="Lin Y.F."/>
            <person name="Hsu J.L."/>
            <person name="Li C.Y."/>
            <person name="Wang Z.W."/>
            <person name="Zhao X."/>
            <person name="Zhong W.Y."/>
            <person name="Ma X.K."/>
            <person name="Ma L."/>
            <person name="Huang J."/>
            <person name="Chen G.Z."/>
            <person name="Huang M.Z."/>
            <person name="Huang L."/>
            <person name="Peng D.H."/>
            <person name="Luo Y.B."/>
            <person name="Zou S.Q."/>
            <person name="Chen S.P."/>
            <person name="Lan S."/>
            <person name="Tsai W.C."/>
            <person name="Van de Peer Y."/>
            <person name="Liu Z.J."/>
        </authorList>
    </citation>
    <scope>NUCLEOTIDE SEQUENCE [LARGE SCALE GENOMIC DNA]</scope>
    <source>
        <strain evidence="8">Lor287</strain>
    </source>
</reference>
<keyword evidence="5" id="KW-0539">Nucleus</keyword>
<protein>
    <submittedName>
        <fullName evidence="8">WRKY transcription factor 48</fullName>
    </submittedName>
</protein>
<dbReference type="GO" id="GO:0005634">
    <property type="term" value="C:nucleus"/>
    <property type="evidence" value="ECO:0007669"/>
    <property type="project" value="UniProtKB-SubCell"/>
</dbReference>
<evidence type="ECO:0000256" key="2">
    <source>
        <dbReference type="ARBA" id="ARBA00023015"/>
    </source>
</evidence>
<comment type="subcellular location">
    <subcellularLocation>
        <location evidence="1">Nucleus</location>
    </subcellularLocation>
</comment>
<dbReference type="Pfam" id="PF03106">
    <property type="entry name" value="WRKY"/>
    <property type="match status" value="1"/>
</dbReference>
<dbReference type="SMART" id="SM00774">
    <property type="entry name" value="WRKY"/>
    <property type="match status" value="1"/>
</dbReference>
<dbReference type="PANTHER" id="PTHR31221">
    <property type="entry name" value="WRKY TRANSCRIPTION FACTOR PROTEIN 1-RELATED"/>
    <property type="match status" value="1"/>
</dbReference>
<dbReference type="GO" id="GO:0003700">
    <property type="term" value="F:DNA-binding transcription factor activity"/>
    <property type="evidence" value="ECO:0007669"/>
    <property type="project" value="InterPro"/>
</dbReference>
<dbReference type="PROSITE" id="PS50811">
    <property type="entry name" value="WRKY"/>
    <property type="match status" value="1"/>
</dbReference>
<dbReference type="EMBL" id="JBBWWQ010000021">
    <property type="protein sequence ID" value="KAK8913786.1"/>
    <property type="molecule type" value="Genomic_DNA"/>
</dbReference>
<dbReference type="Proteomes" id="UP001418222">
    <property type="component" value="Unassembled WGS sequence"/>
</dbReference>
<name>A0AAP0ASN2_9ASPA</name>
<dbReference type="PANTHER" id="PTHR31221:SF358">
    <property type="entry name" value="WRKY TRANSCRIPTION FACTOR 71"/>
    <property type="match status" value="1"/>
</dbReference>
<feature type="compositionally biased region" description="Basic and acidic residues" evidence="6">
    <location>
        <begin position="114"/>
        <end position="126"/>
    </location>
</feature>
<gene>
    <name evidence="8" type="primary">WRKY48</name>
    <name evidence="8" type="ORF">KSP39_PZI023837</name>
</gene>
<feature type="compositionally biased region" description="Low complexity" evidence="6">
    <location>
        <begin position="80"/>
        <end position="89"/>
    </location>
</feature>
<evidence type="ECO:0000256" key="5">
    <source>
        <dbReference type="ARBA" id="ARBA00023242"/>
    </source>
</evidence>
<keyword evidence="3" id="KW-0238">DNA-binding</keyword>
<comment type="caution">
    <text evidence="8">The sequence shown here is derived from an EMBL/GenBank/DDBJ whole genome shotgun (WGS) entry which is preliminary data.</text>
</comment>
<accession>A0AAP0ASN2</accession>